<evidence type="ECO:0000313" key="2">
    <source>
        <dbReference type="Proteomes" id="UP000829398"/>
    </source>
</evidence>
<organism evidence="1 2">
    <name type="scientific">Citrus sinensis</name>
    <name type="common">Sweet orange</name>
    <name type="synonym">Citrus aurantium var. sinensis</name>
    <dbReference type="NCBI Taxonomy" id="2711"/>
    <lineage>
        <taxon>Eukaryota</taxon>
        <taxon>Viridiplantae</taxon>
        <taxon>Streptophyta</taxon>
        <taxon>Embryophyta</taxon>
        <taxon>Tracheophyta</taxon>
        <taxon>Spermatophyta</taxon>
        <taxon>Magnoliopsida</taxon>
        <taxon>eudicotyledons</taxon>
        <taxon>Gunneridae</taxon>
        <taxon>Pentapetalae</taxon>
        <taxon>rosids</taxon>
        <taxon>malvids</taxon>
        <taxon>Sapindales</taxon>
        <taxon>Rutaceae</taxon>
        <taxon>Aurantioideae</taxon>
        <taxon>Citrus</taxon>
    </lineage>
</organism>
<keyword evidence="2" id="KW-1185">Reference proteome</keyword>
<sequence>MEIPEEIDNYIKESIDHTLGLPVSTKTLQLKLLAYEESLQRVRNECFSLLSKSKEKDEIIERARAEASLNAQAVKRFVEENQRLAEECKRLLSDCSKWERECSLYDHDREALMDFGNEADERAKEAEIRVQELEVELGKVLDELNFYKHRDETCGVESSTEGTSTEETLLESILTLVCKEEVMSGHAFLEANRGHEPCHSLLRMWNSLKPSTQKVLSLAAEFKTLEKDKEHLRVNLDRAEEEVRLLFEQNKTLDVENKRLLRQLQKERNCNGSGGKKSSSASAKTNKRKSSPKLSSPIEKKIDFDLDSAARQPLSPLRYNSPDSRMHKNPFVFHFSATTQDPFVDSSSAAAANTEQREEEYSKTRLVAQNVPWTSTHEDIRALFEQHGTVLDIELSMHSKNRNRGLAFVTMGSPDEATAALNNLESYEFEGRTLKVNYAKVKKKNPAPPVQPKPFPTFNLFIANLSFEARAKDLREFFISEGWDVVSAEVIFHDNPRRSAGYGFVSFKSKKVAETAISAFQGKLFMGRPLRVAPSRQFARLQTKEGLHSDETSDDLNINAEEADTADGS</sequence>
<dbReference type="EMBL" id="CM039174">
    <property type="protein sequence ID" value="KAH9756422.1"/>
    <property type="molecule type" value="Genomic_DNA"/>
</dbReference>
<protein>
    <submittedName>
        <fullName evidence="1">Uncharacterized protein</fullName>
    </submittedName>
</protein>
<proteinExistence type="predicted"/>
<name>A0ACB8KPT7_CITSI</name>
<evidence type="ECO:0000313" key="1">
    <source>
        <dbReference type="EMBL" id="KAH9756422.1"/>
    </source>
</evidence>
<dbReference type="Proteomes" id="UP000829398">
    <property type="component" value="Chromosome 5"/>
</dbReference>
<accession>A0ACB8KPT7</accession>
<comment type="caution">
    <text evidence="1">The sequence shown here is derived from an EMBL/GenBank/DDBJ whole genome shotgun (WGS) entry which is preliminary data.</text>
</comment>
<reference evidence="2" key="1">
    <citation type="journal article" date="2023" name="Hortic. Res.">
        <title>A chromosome-level phased genome enabling allele-level studies in sweet orange: a case study on citrus Huanglongbing tolerance.</title>
        <authorList>
            <person name="Wu B."/>
            <person name="Yu Q."/>
            <person name="Deng Z."/>
            <person name="Duan Y."/>
            <person name="Luo F."/>
            <person name="Gmitter F. Jr."/>
        </authorList>
    </citation>
    <scope>NUCLEOTIDE SEQUENCE [LARGE SCALE GENOMIC DNA]</scope>
    <source>
        <strain evidence="2">cv. Valencia</strain>
    </source>
</reference>
<gene>
    <name evidence="1" type="ORF">KPL71_016072</name>
</gene>